<proteinExistence type="predicted"/>
<evidence type="ECO:0000313" key="1">
    <source>
        <dbReference type="EMBL" id="QBO57313.1"/>
    </source>
</evidence>
<gene>
    <name evidence="1" type="ORF">NBC122_00464</name>
</gene>
<accession>A0A4P6ZCT7</accession>
<evidence type="ECO:0000313" key="2">
    <source>
        <dbReference type="Proteomes" id="UP000294419"/>
    </source>
</evidence>
<dbReference type="KEGG" id="csal:NBC122_00464"/>
<dbReference type="Proteomes" id="UP000294419">
    <property type="component" value="Chromosome"/>
</dbReference>
<organism evidence="1 2">
    <name type="scientific">Chryseobacterium salivictor</name>
    <dbReference type="NCBI Taxonomy" id="2547600"/>
    <lineage>
        <taxon>Bacteria</taxon>
        <taxon>Pseudomonadati</taxon>
        <taxon>Bacteroidota</taxon>
        <taxon>Flavobacteriia</taxon>
        <taxon>Flavobacteriales</taxon>
        <taxon>Weeksellaceae</taxon>
        <taxon>Chryseobacterium group</taxon>
        <taxon>Chryseobacterium</taxon>
    </lineage>
</organism>
<name>A0A4P6ZCT7_9FLAO</name>
<sequence length="269" mass="30267">MKKILQISTLFFIPFLYGQQVSDYQYIYVPEKFSDTEVNKFGLNDLLKLKLKQKKFTVITESKEKWPAELLQNPCHILTAELLNSSNMFKNRLKIEFKDCQTTTISSLEGKSSIKEFEPGMRDALEDAAKKVPVSMPVEKSMVTEKVEPAKINQKSEIVKKDLPLVSESKNIKVVPAPKEGATAGQKAEVYSNGTLSVNRILLANGEFILVHPNNSVPYATFKPSTKKDVYRVQLADGTATLGYFENGEIIVELDNSDGSFRKEVFSKK</sequence>
<dbReference type="AlphaFoldDB" id="A0A4P6ZCT7"/>
<keyword evidence="2" id="KW-1185">Reference proteome</keyword>
<protein>
    <submittedName>
        <fullName evidence="1">Uncharacterized protein</fullName>
    </submittedName>
</protein>
<dbReference type="EMBL" id="CP037954">
    <property type="protein sequence ID" value="QBO57313.1"/>
    <property type="molecule type" value="Genomic_DNA"/>
</dbReference>
<reference evidence="1 2" key="1">
    <citation type="submission" date="2019-03" db="EMBL/GenBank/DDBJ databases">
        <authorList>
            <person name="Kim H."/>
            <person name="Yu S.-M."/>
        </authorList>
    </citation>
    <scope>NUCLEOTIDE SEQUENCE [LARGE SCALE GENOMIC DNA]</scope>
    <source>
        <strain evidence="1 2">NBC122</strain>
    </source>
</reference>
<dbReference type="RefSeq" id="WP_133438825.1">
    <property type="nucleotide sequence ID" value="NZ_CP037954.1"/>
</dbReference>
<dbReference type="OrthoDB" id="1274006at2"/>